<accession>A0A3Q7I948</accession>
<keyword evidence="3" id="KW-1185">Reference proteome</keyword>
<feature type="region of interest" description="Disordered" evidence="1">
    <location>
        <begin position="1"/>
        <end position="38"/>
    </location>
</feature>
<dbReference type="Proteomes" id="UP000004994">
    <property type="component" value="Chromosome 7"/>
</dbReference>
<evidence type="ECO:0000256" key="1">
    <source>
        <dbReference type="SAM" id="MobiDB-lite"/>
    </source>
</evidence>
<protein>
    <submittedName>
        <fullName evidence="2">Uncharacterized protein</fullName>
    </submittedName>
</protein>
<evidence type="ECO:0000313" key="2">
    <source>
        <dbReference type="EnsemblPlants" id="Solyc07g054010.1.1.1"/>
    </source>
</evidence>
<reference evidence="2" key="1">
    <citation type="journal article" date="2012" name="Nature">
        <title>The tomato genome sequence provides insights into fleshy fruit evolution.</title>
        <authorList>
            <consortium name="Tomato Genome Consortium"/>
        </authorList>
    </citation>
    <scope>NUCLEOTIDE SEQUENCE [LARGE SCALE GENOMIC DNA]</scope>
    <source>
        <strain evidence="2">cv. Heinz 1706</strain>
    </source>
</reference>
<organism evidence="2">
    <name type="scientific">Solanum lycopersicum</name>
    <name type="common">Tomato</name>
    <name type="synonym">Lycopersicon esculentum</name>
    <dbReference type="NCBI Taxonomy" id="4081"/>
    <lineage>
        <taxon>Eukaryota</taxon>
        <taxon>Viridiplantae</taxon>
        <taxon>Streptophyta</taxon>
        <taxon>Embryophyta</taxon>
        <taxon>Tracheophyta</taxon>
        <taxon>Spermatophyta</taxon>
        <taxon>Magnoliopsida</taxon>
        <taxon>eudicotyledons</taxon>
        <taxon>Gunneridae</taxon>
        <taxon>Pentapetalae</taxon>
        <taxon>asterids</taxon>
        <taxon>lamiids</taxon>
        <taxon>Solanales</taxon>
        <taxon>Solanaceae</taxon>
        <taxon>Solanoideae</taxon>
        <taxon>Solaneae</taxon>
        <taxon>Solanum</taxon>
        <taxon>Solanum subgen. Lycopersicon</taxon>
    </lineage>
</organism>
<dbReference type="Gramene" id="Solyc07g054010.1.1">
    <property type="protein sequence ID" value="Solyc07g054010.1.1.1"/>
    <property type="gene ID" value="Solyc07g054010.1"/>
</dbReference>
<evidence type="ECO:0000313" key="3">
    <source>
        <dbReference type="Proteomes" id="UP000004994"/>
    </source>
</evidence>
<name>A0A3Q7I948_SOLLC</name>
<dbReference type="EnsemblPlants" id="Solyc07g054010.1.1">
    <property type="protein sequence ID" value="Solyc07g054010.1.1.1"/>
    <property type="gene ID" value="Solyc07g054010.1"/>
</dbReference>
<dbReference type="PaxDb" id="4081-Solyc07g054010.1.1"/>
<dbReference type="AlphaFoldDB" id="A0A3Q7I948"/>
<feature type="region of interest" description="Disordered" evidence="1">
    <location>
        <begin position="77"/>
        <end position="97"/>
    </location>
</feature>
<sequence>MGPLGTKHASGGNGGGEEWPRGMKRASGWGEGGEPRGMECFHRRGEEVKERGFGARNVPRGKDGVRGASRCLEARIGKEGPRGASRRGAGRGCLEAG</sequence>
<proteinExistence type="predicted"/>
<reference evidence="2" key="2">
    <citation type="submission" date="2019-01" db="UniProtKB">
        <authorList>
            <consortium name="EnsemblPlants"/>
        </authorList>
    </citation>
    <scope>IDENTIFICATION</scope>
    <source>
        <strain evidence="2">cv. Heinz 1706</strain>
    </source>
</reference>
<dbReference type="InParanoid" id="A0A3Q7I948"/>